<sequence length="212" mass="23520">MGAGDPDPEPRPDGASRAVQQLGFLHPAVLLMPEPLESEFWHSTSAIRLLKAFDLICLCNNIFTYSMLLRTFGFGSSSGMSWHHLLPVATYFILAILQLLVLLLAPNLHQRHRLHVTIANRLLRLATLTFAAVNTSSSVMARMTTRVNSTSRSNTSQLMQLMRPIVGPPLVYLNHSGYVLPFAWVLPFQLYTLAACAFIIASSRLGELHVPL</sequence>
<feature type="transmembrane region" description="Helical" evidence="1">
    <location>
        <begin position="88"/>
        <end position="109"/>
    </location>
</feature>
<evidence type="ECO:0000256" key="1">
    <source>
        <dbReference type="SAM" id="Phobius"/>
    </source>
</evidence>
<dbReference type="EMBL" id="CP126208">
    <property type="protein sequence ID" value="WIA09637.1"/>
    <property type="molecule type" value="Genomic_DNA"/>
</dbReference>
<accession>A0ABY8TKK1</accession>
<evidence type="ECO:0000313" key="2">
    <source>
        <dbReference type="EMBL" id="WIA09637.1"/>
    </source>
</evidence>
<feature type="transmembrane region" description="Helical" evidence="1">
    <location>
        <begin position="178"/>
        <end position="201"/>
    </location>
</feature>
<dbReference type="Proteomes" id="UP001244341">
    <property type="component" value="Chromosome 1b"/>
</dbReference>
<gene>
    <name evidence="2" type="ORF">OEZ85_009025</name>
</gene>
<keyword evidence="1" id="KW-0812">Transmembrane</keyword>
<evidence type="ECO:0000313" key="3">
    <source>
        <dbReference type="Proteomes" id="UP001244341"/>
    </source>
</evidence>
<keyword evidence="1" id="KW-1133">Transmembrane helix</keyword>
<name>A0ABY8TKK1_TETOB</name>
<keyword evidence="3" id="KW-1185">Reference proteome</keyword>
<evidence type="ECO:0008006" key="4">
    <source>
        <dbReference type="Google" id="ProtNLM"/>
    </source>
</evidence>
<protein>
    <recommendedName>
        <fullName evidence="4">THH1/TOM1/TOM3 domain-containing protein</fullName>
    </recommendedName>
</protein>
<organism evidence="2 3">
    <name type="scientific">Tetradesmus obliquus</name>
    <name type="common">Green alga</name>
    <name type="synonym">Acutodesmus obliquus</name>
    <dbReference type="NCBI Taxonomy" id="3088"/>
    <lineage>
        <taxon>Eukaryota</taxon>
        <taxon>Viridiplantae</taxon>
        <taxon>Chlorophyta</taxon>
        <taxon>core chlorophytes</taxon>
        <taxon>Chlorophyceae</taxon>
        <taxon>CS clade</taxon>
        <taxon>Sphaeropleales</taxon>
        <taxon>Scenedesmaceae</taxon>
        <taxon>Tetradesmus</taxon>
    </lineage>
</organism>
<keyword evidence="1" id="KW-0472">Membrane</keyword>
<proteinExistence type="predicted"/>
<reference evidence="2 3" key="1">
    <citation type="submission" date="2023-05" db="EMBL/GenBank/DDBJ databases">
        <title>A 100% complete, gapless, phased diploid assembly of the Scenedesmus obliquus UTEX 3031 genome.</title>
        <authorList>
            <person name="Biondi T.C."/>
            <person name="Hanschen E.R."/>
            <person name="Kwon T."/>
            <person name="Eng W."/>
            <person name="Kruse C.P.S."/>
            <person name="Koehler S.I."/>
            <person name="Kunde Y."/>
            <person name="Gleasner C.D."/>
            <person name="You Mak K.T."/>
            <person name="Polle J."/>
            <person name="Hovde B.T."/>
            <person name="Starkenburg S.R."/>
        </authorList>
    </citation>
    <scope>NUCLEOTIDE SEQUENCE [LARGE SCALE GENOMIC DNA]</scope>
    <source>
        <strain evidence="2 3">DOE0152z</strain>
    </source>
</reference>